<dbReference type="Proteomes" id="UP000182658">
    <property type="component" value="Unassembled WGS sequence"/>
</dbReference>
<evidence type="ECO:0000313" key="2">
    <source>
        <dbReference type="Proteomes" id="UP000182658"/>
    </source>
</evidence>
<dbReference type="EMBL" id="KV875093">
    <property type="protein sequence ID" value="OIW34921.1"/>
    <property type="molecule type" value="Genomic_DNA"/>
</dbReference>
<protein>
    <submittedName>
        <fullName evidence="1">Uncharacterized protein</fullName>
    </submittedName>
</protein>
<keyword evidence="2" id="KW-1185">Reference proteome</keyword>
<accession>A0A1J7JNE6</accession>
<dbReference type="AlphaFoldDB" id="A0A1J7JNE6"/>
<evidence type="ECO:0000313" key="1">
    <source>
        <dbReference type="EMBL" id="OIW34921.1"/>
    </source>
</evidence>
<dbReference type="OrthoDB" id="4161238at2759"/>
<sequence length="146" mass="16357">MSPRRGKEYENCIIRIDLNGKSALEETDKKREALKPLNDLAPKLVQLYLDKAYTITHQGVLCWCPVPSDFTTGTVRVRMVALEATLAYIFAACLETSIDGIWDDLWPWHTNAIASKDSLTNLKAGVLPFLRVGVQQPSQPQRSIIS</sequence>
<dbReference type="InParanoid" id="A0A1J7JNE6"/>
<reference evidence="1 2" key="1">
    <citation type="submission" date="2016-10" db="EMBL/GenBank/DDBJ databases">
        <title>Draft genome sequence of Coniochaeta ligniaria NRRL30616, a lignocellulolytic fungus for bioabatement of inhibitors in plant biomass hydrolysates.</title>
        <authorList>
            <consortium name="DOE Joint Genome Institute"/>
            <person name="Jimenez D.J."/>
            <person name="Hector R.E."/>
            <person name="Riley R."/>
            <person name="Sun H."/>
            <person name="Grigoriev I.V."/>
            <person name="Van Elsas J.D."/>
            <person name="Nichols N.N."/>
        </authorList>
    </citation>
    <scope>NUCLEOTIDE SEQUENCE [LARGE SCALE GENOMIC DNA]</scope>
    <source>
        <strain evidence="1 2">NRRL 30616</strain>
    </source>
</reference>
<name>A0A1J7JNE6_9PEZI</name>
<proteinExistence type="predicted"/>
<gene>
    <name evidence="1" type="ORF">CONLIGDRAFT_710183</name>
</gene>
<organism evidence="1 2">
    <name type="scientific">Coniochaeta ligniaria NRRL 30616</name>
    <dbReference type="NCBI Taxonomy" id="1408157"/>
    <lineage>
        <taxon>Eukaryota</taxon>
        <taxon>Fungi</taxon>
        <taxon>Dikarya</taxon>
        <taxon>Ascomycota</taxon>
        <taxon>Pezizomycotina</taxon>
        <taxon>Sordariomycetes</taxon>
        <taxon>Sordariomycetidae</taxon>
        <taxon>Coniochaetales</taxon>
        <taxon>Coniochaetaceae</taxon>
        <taxon>Coniochaeta</taxon>
    </lineage>
</organism>